<evidence type="ECO:0000256" key="1">
    <source>
        <dbReference type="ARBA" id="ARBA00004123"/>
    </source>
</evidence>
<feature type="domain" description="C2H2-type" evidence="8">
    <location>
        <begin position="382"/>
        <end position="411"/>
    </location>
</feature>
<organism evidence="9 10">
    <name type="scientific">Exocentrus adspersus</name>
    <dbReference type="NCBI Taxonomy" id="1586481"/>
    <lineage>
        <taxon>Eukaryota</taxon>
        <taxon>Metazoa</taxon>
        <taxon>Ecdysozoa</taxon>
        <taxon>Arthropoda</taxon>
        <taxon>Hexapoda</taxon>
        <taxon>Insecta</taxon>
        <taxon>Pterygota</taxon>
        <taxon>Neoptera</taxon>
        <taxon>Endopterygota</taxon>
        <taxon>Coleoptera</taxon>
        <taxon>Polyphaga</taxon>
        <taxon>Cucujiformia</taxon>
        <taxon>Chrysomeloidea</taxon>
        <taxon>Cerambycidae</taxon>
        <taxon>Lamiinae</taxon>
        <taxon>Acanthocinini</taxon>
        <taxon>Exocentrus</taxon>
    </lineage>
</organism>
<evidence type="ECO:0000256" key="5">
    <source>
        <dbReference type="ARBA" id="ARBA00022833"/>
    </source>
</evidence>
<dbReference type="PROSITE" id="PS00028">
    <property type="entry name" value="ZINC_FINGER_C2H2_1"/>
    <property type="match status" value="7"/>
</dbReference>
<dbReference type="AlphaFoldDB" id="A0AAV8VFZ1"/>
<dbReference type="InterPro" id="IPR036236">
    <property type="entry name" value="Znf_C2H2_sf"/>
</dbReference>
<feature type="domain" description="C2H2-type" evidence="8">
    <location>
        <begin position="201"/>
        <end position="229"/>
    </location>
</feature>
<keyword evidence="6" id="KW-0539">Nucleus</keyword>
<feature type="domain" description="C2H2-type" evidence="8">
    <location>
        <begin position="321"/>
        <end position="352"/>
    </location>
</feature>
<keyword evidence="10" id="KW-1185">Reference proteome</keyword>
<accession>A0AAV8VFZ1</accession>
<dbReference type="PROSITE" id="PS50157">
    <property type="entry name" value="ZINC_FINGER_C2H2_2"/>
    <property type="match status" value="7"/>
</dbReference>
<dbReference type="FunFam" id="3.30.160.60:FF:001102">
    <property type="entry name" value="Transcription factor IIIA"/>
    <property type="match status" value="1"/>
</dbReference>
<evidence type="ECO:0000313" key="10">
    <source>
        <dbReference type="Proteomes" id="UP001159042"/>
    </source>
</evidence>
<dbReference type="SUPFAM" id="SSF57667">
    <property type="entry name" value="beta-beta-alpha zinc fingers"/>
    <property type="match status" value="4"/>
</dbReference>
<evidence type="ECO:0000313" key="9">
    <source>
        <dbReference type="EMBL" id="KAJ8913172.1"/>
    </source>
</evidence>
<dbReference type="SMART" id="SM00355">
    <property type="entry name" value="ZnF_C2H2"/>
    <property type="match status" value="8"/>
</dbReference>
<dbReference type="GO" id="GO:0000978">
    <property type="term" value="F:RNA polymerase II cis-regulatory region sequence-specific DNA binding"/>
    <property type="evidence" value="ECO:0007669"/>
    <property type="project" value="TreeGrafter"/>
</dbReference>
<keyword evidence="2" id="KW-0479">Metal-binding</keyword>
<dbReference type="Pfam" id="PF00096">
    <property type="entry name" value="zf-C2H2"/>
    <property type="match status" value="3"/>
</dbReference>
<sequence length="528" mass="60169">MELPCGENILCLIEEDINSLLTSDAENTSANFDKLLQNEDEYSSVSGYNLITLVADPLLSEVQVTEGNAMFEDFDICIPSTYKKFKTVDPETAIAILRTVTDKTNQSPNVCKTTNRFPKTDTLKTTTLYSVETYFDLRCASLVFKDVEGNEVFMTQNMRIPDNYAAPETIQKIKTVTHILICPELDITLPQILTTLGAKIYLCPLKCNEAFLHLAEAKLHTLKHLQIKPYKCTEQGCSWQFYTLAKLMRHKETHLNNKNFICDISGCKKTFSTIYNLNDHKRKHSKPATLPCTVKTCNMLFQNEKQRRAHYKTHDNSDAPFHCSIGNCTKAFFTESVLEGHIRSCTQRGLENFCKFPNCGKTFATPYRLREHVRIHTGVKPYKCQYENCTWSFTTASRLRRHQSTHIPERKFHCTMGNCSKSFLRSEHLKDHTLTHIEKKMFESEGKLEVDQTEESASGKIQESTNLQQEELVDTKTSNDYADALLKQAIRSLEVPSDVILGTGLVADDQSALIQNENFSTVNLRDLD</sequence>
<dbReference type="InterPro" id="IPR013087">
    <property type="entry name" value="Znf_C2H2_type"/>
</dbReference>
<protein>
    <recommendedName>
        <fullName evidence="8">C2H2-type domain-containing protein</fullName>
    </recommendedName>
</protein>
<dbReference type="EMBL" id="JANEYG010000100">
    <property type="protein sequence ID" value="KAJ8913172.1"/>
    <property type="molecule type" value="Genomic_DNA"/>
</dbReference>
<comment type="subcellular location">
    <subcellularLocation>
        <location evidence="1">Nucleus</location>
    </subcellularLocation>
</comment>
<feature type="domain" description="C2H2-type" evidence="8">
    <location>
        <begin position="260"/>
        <end position="289"/>
    </location>
</feature>
<dbReference type="FunFam" id="3.30.160.60:FF:000125">
    <property type="entry name" value="Putative zinc finger protein 143"/>
    <property type="match status" value="1"/>
</dbReference>
<dbReference type="GO" id="GO:0000981">
    <property type="term" value="F:DNA-binding transcription factor activity, RNA polymerase II-specific"/>
    <property type="evidence" value="ECO:0007669"/>
    <property type="project" value="TreeGrafter"/>
</dbReference>
<dbReference type="PANTHER" id="PTHR14003:SF23">
    <property type="entry name" value="ZINC FINGER PROTEIN 143"/>
    <property type="match status" value="1"/>
</dbReference>
<comment type="caution">
    <text evidence="9">The sequence shown here is derived from an EMBL/GenBank/DDBJ whole genome shotgun (WGS) entry which is preliminary data.</text>
</comment>
<evidence type="ECO:0000256" key="4">
    <source>
        <dbReference type="ARBA" id="ARBA00022771"/>
    </source>
</evidence>
<name>A0AAV8VFZ1_9CUCU</name>
<evidence type="ECO:0000256" key="2">
    <source>
        <dbReference type="ARBA" id="ARBA00022723"/>
    </source>
</evidence>
<feature type="domain" description="C2H2-type" evidence="8">
    <location>
        <begin position="412"/>
        <end position="441"/>
    </location>
</feature>
<evidence type="ECO:0000259" key="8">
    <source>
        <dbReference type="PROSITE" id="PS50157"/>
    </source>
</evidence>
<keyword evidence="4 7" id="KW-0863">Zinc-finger</keyword>
<dbReference type="GO" id="GO:0031519">
    <property type="term" value="C:PcG protein complex"/>
    <property type="evidence" value="ECO:0007669"/>
    <property type="project" value="TreeGrafter"/>
</dbReference>
<dbReference type="GO" id="GO:0008270">
    <property type="term" value="F:zinc ion binding"/>
    <property type="evidence" value="ECO:0007669"/>
    <property type="project" value="UniProtKB-KW"/>
</dbReference>
<evidence type="ECO:0000256" key="3">
    <source>
        <dbReference type="ARBA" id="ARBA00022737"/>
    </source>
</evidence>
<feature type="domain" description="C2H2-type" evidence="8">
    <location>
        <begin position="352"/>
        <end position="381"/>
    </location>
</feature>
<dbReference type="PANTHER" id="PTHR14003">
    <property type="entry name" value="TRANSCRIPTIONAL REPRESSOR PROTEIN YY"/>
    <property type="match status" value="1"/>
</dbReference>
<evidence type="ECO:0000256" key="7">
    <source>
        <dbReference type="PROSITE-ProRule" id="PRU00042"/>
    </source>
</evidence>
<feature type="domain" description="C2H2-type" evidence="8">
    <location>
        <begin position="230"/>
        <end position="259"/>
    </location>
</feature>
<proteinExistence type="predicted"/>
<evidence type="ECO:0000256" key="6">
    <source>
        <dbReference type="ARBA" id="ARBA00023242"/>
    </source>
</evidence>
<dbReference type="Gene3D" id="3.30.160.60">
    <property type="entry name" value="Classic Zinc Finger"/>
    <property type="match status" value="6"/>
</dbReference>
<dbReference type="Proteomes" id="UP001159042">
    <property type="component" value="Unassembled WGS sequence"/>
</dbReference>
<gene>
    <name evidence="9" type="ORF">NQ315_009009</name>
</gene>
<keyword evidence="5" id="KW-0862">Zinc</keyword>
<keyword evidence="3" id="KW-0677">Repeat</keyword>
<dbReference type="GO" id="GO:0000785">
    <property type="term" value="C:chromatin"/>
    <property type="evidence" value="ECO:0007669"/>
    <property type="project" value="TreeGrafter"/>
</dbReference>
<reference evidence="9 10" key="1">
    <citation type="journal article" date="2023" name="Insect Mol. Biol.">
        <title>Genome sequencing provides insights into the evolution of gene families encoding plant cell wall-degrading enzymes in longhorned beetles.</title>
        <authorList>
            <person name="Shin N.R."/>
            <person name="Okamura Y."/>
            <person name="Kirsch R."/>
            <person name="Pauchet Y."/>
        </authorList>
    </citation>
    <scope>NUCLEOTIDE SEQUENCE [LARGE SCALE GENOMIC DNA]</scope>
    <source>
        <strain evidence="9">EAD_L_NR</strain>
    </source>
</reference>
<dbReference type="GO" id="GO:0005667">
    <property type="term" value="C:transcription regulator complex"/>
    <property type="evidence" value="ECO:0007669"/>
    <property type="project" value="TreeGrafter"/>
</dbReference>